<dbReference type="RefSeq" id="WP_213533783.1">
    <property type="nucleotide sequence ID" value="NZ_BOVQ01000002.1"/>
</dbReference>
<dbReference type="Proteomes" id="UP001595987">
    <property type="component" value="Unassembled WGS sequence"/>
</dbReference>
<reference evidence="2" key="1">
    <citation type="journal article" date="2019" name="Int. J. Syst. Evol. Microbiol.">
        <title>The Global Catalogue of Microorganisms (GCM) 10K type strain sequencing project: providing services to taxonomists for standard genome sequencing and annotation.</title>
        <authorList>
            <consortium name="The Broad Institute Genomics Platform"/>
            <consortium name="The Broad Institute Genome Sequencing Center for Infectious Disease"/>
            <person name="Wu L."/>
            <person name="Ma J."/>
        </authorList>
    </citation>
    <scope>NUCLEOTIDE SEQUENCE [LARGE SCALE GENOMIC DNA]</scope>
    <source>
        <strain evidence="2">CCUG 63287</strain>
    </source>
</reference>
<sequence length="289" mass="32756">MKNTLSSKELKVTVDTFGAEMHSVKKSGIEYIWQADPEFWGRHAPVLFPIVGKLKNGEYTYDDKTYTMGGHGFARDNEFQLVKHTGDELIYELKNSDETLEHYPFKFTFQVSYKLTANKIRVRYTVKNEDEKIMKFGVGAHPAFNVPLKNGEFENYSLTISPVEERTFIPLNGAAGTLKVSESETVADYKKHLTHELFAGDALVYSSSPKTEVTLANNLDEHSVKVSWENMPYFGLWSPYPKEAGFVCIEPWYGLADDDATDGDLSTKFGINSLEAGKEFNCEFTIEFN</sequence>
<dbReference type="CDD" id="cd09024">
    <property type="entry name" value="Aldose_epim_lacX"/>
    <property type="match status" value="1"/>
</dbReference>
<keyword evidence="2" id="KW-1185">Reference proteome</keyword>
<dbReference type="InterPro" id="IPR011013">
    <property type="entry name" value="Gal_mutarotase_sf_dom"/>
</dbReference>
<dbReference type="Gene3D" id="2.70.98.10">
    <property type="match status" value="1"/>
</dbReference>
<proteinExistence type="predicted"/>
<evidence type="ECO:0000313" key="1">
    <source>
        <dbReference type="EMBL" id="MFC4651904.1"/>
    </source>
</evidence>
<dbReference type="EMBL" id="JBHSGD010000004">
    <property type="protein sequence ID" value="MFC4651904.1"/>
    <property type="molecule type" value="Genomic_DNA"/>
</dbReference>
<protein>
    <submittedName>
        <fullName evidence="1">Aldose 1-epimerase family protein</fullName>
    </submittedName>
</protein>
<dbReference type="InterPro" id="IPR014718">
    <property type="entry name" value="GH-type_carb-bd"/>
</dbReference>
<evidence type="ECO:0000313" key="2">
    <source>
        <dbReference type="Proteomes" id="UP001595987"/>
    </source>
</evidence>
<accession>A0ABV9JEX5</accession>
<dbReference type="InterPro" id="IPR008183">
    <property type="entry name" value="Aldose_1/G6P_1-epimerase"/>
</dbReference>
<gene>
    <name evidence="1" type="ORF">ACFO26_03200</name>
</gene>
<dbReference type="PANTHER" id="PTHR11122">
    <property type="entry name" value="APOSPORY-ASSOCIATED PROTEIN C-RELATED"/>
    <property type="match status" value="1"/>
</dbReference>
<dbReference type="PANTHER" id="PTHR11122:SF13">
    <property type="entry name" value="GLUCOSE-6-PHOSPHATE 1-EPIMERASE"/>
    <property type="match status" value="1"/>
</dbReference>
<dbReference type="SUPFAM" id="SSF74650">
    <property type="entry name" value="Galactose mutarotase-like"/>
    <property type="match status" value="1"/>
</dbReference>
<organism evidence="1 2">
    <name type="scientific">Lactococcus nasutitermitis</name>
    <dbReference type="NCBI Taxonomy" id="1652957"/>
    <lineage>
        <taxon>Bacteria</taxon>
        <taxon>Bacillati</taxon>
        <taxon>Bacillota</taxon>
        <taxon>Bacilli</taxon>
        <taxon>Lactobacillales</taxon>
        <taxon>Streptococcaceae</taxon>
        <taxon>Lactococcus</taxon>
    </lineage>
</organism>
<name>A0ABV9JEX5_9LACT</name>
<comment type="caution">
    <text evidence="1">The sequence shown here is derived from an EMBL/GenBank/DDBJ whole genome shotgun (WGS) entry which is preliminary data.</text>
</comment>
<dbReference type="Pfam" id="PF01263">
    <property type="entry name" value="Aldose_epim"/>
    <property type="match status" value="1"/>
</dbReference>
<dbReference type="InterPro" id="IPR037481">
    <property type="entry name" value="LacX"/>
</dbReference>